<dbReference type="RefSeq" id="WP_093921270.1">
    <property type="nucleotide sequence ID" value="NZ_FONW01000013.1"/>
</dbReference>
<dbReference type="SUPFAM" id="SSF53448">
    <property type="entry name" value="Nucleotide-diphospho-sugar transferases"/>
    <property type="match status" value="1"/>
</dbReference>
<organism evidence="2 3">
    <name type="scientific">Sunxiuqinia elliptica</name>
    <dbReference type="NCBI Taxonomy" id="655355"/>
    <lineage>
        <taxon>Bacteria</taxon>
        <taxon>Pseudomonadati</taxon>
        <taxon>Bacteroidota</taxon>
        <taxon>Bacteroidia</taxon>
        <taxon>Marinilabiliales</taxon>
        <taxon>Prolixibacteraceae</taxon>
        <taxon>Sunxiuqinia</taxon>
    </lineage>
</organism>
<accession>A0A1I2KQV0</accession>
<dbReference type="InterPro" id="IPR029044">
    <property type="entry name" value="Nucleotide-diphossugar_trans"/>
</dbReference>
<dbReference type="GO" id="GO:0016740">
    <property type="term" value="F:transferase activity"/>
    <property type="evidence" value="ECO:0007669"/>
    <property type="project" value="UniProtKB-KW"/>
</dbReference>
<dbReference type="Gene3D" id="3.90.550.10">
    <property type="entry name" value="Spore Coat Polysaccharide Biosynthesis Protein SpsA, Chain A"/>
    <property type="match status" value="1"/>
</dbReference>
<dbReference type="InterPro" id="IPR005835">
    <property type="entry name" value="NTP_transferase_dom"/>
</dbReference>
<evidence type="ECO:0000259" key="1">
    <source>
        <dbReference type="Pfam" id="PF00483"/>
    </source>
</evidence>
<proteinExistence type="predicted"/>
<dbReference type="AlphaFoldDB" id="A0A1I2KQV0"/>
<keyword evidence="2" id="KW-0808">Transferase</keyword>
<dbReference type="Pfam" id="PF00483">
    <property type="entry name" value="NTP_transferase"/>
    <property type="match status" value="1"/>
</dbReference>
<reference evidence="2 3" key="1">
    <citation type="submission" date="2016-10" db="EMBL/GenBank/DDBJ databases">
        <authorList>
            <person name="de Groot N.N."/>
        </authorList>
    </citation>
    <scope>NUCLEOTIDE SEQUENCE [LARGE SCALE GENOMIC DNA]</scope>
    <source>
        <strain evidence="2 3">CGMCC 1.9156</strain>
    </source>
</reference>
<name>A0A1I2KQV0_9BACT</name>
<evidence type="ECO:0000313" key="3">
    <source>
        <dbReference type="Proteomes" id="UP000198964"/>
    </source>
</evidence>
<sequence length="301" mass="33651">MSQKPTLLILAAGMGSRYGGLKQIEPVGPSGETILEYSIFDAIRAGFGKVVFVIRESFAEEFKSRFAGDLADKIQIEYVYQELDNLPEGYTLPEGREKPWGTGHAILMGKDVINEPFAAINADDFYGRESFEVAAKFLTNEVSANKYSMVGYELKNTLSEFGTVSRGICQTDDQNNLVEITERHQIARNGENITFDDEAGNKVAVADGTAVSMNFWGFHPSLFQHLEAQFKTFLDASMHLPKSEFYIPSVVFELIQQGEVKAEVLHASSPWFGVTYPEDKPYVVQQISQLTAKGEYPEKLW</sequence>
<evidence type="ECO:0000313" key="2">
    <source>
        <dbReference type="EMBL" id="SFF68903.1"/>
    </source>
</evidence>
<gene>
    <name evidence="2" type="ORF">SAMN05216283_11311</name>
</gene>
<dbReference type="STRING" id="655355.SAMN05216283_11311"/>
<dbReference type="EMBL" id="FONW01000013">
    <property type="protein sequence ID" value="SFF68903.1"/>
    <property type="molecule type" value="Genomic_DNA"/>
</dbReference>
<dbReference type="Proteomes" id="UP000198964">
    <property type="component" value="Unassembled WGS sequence"/>
</dbReference>
<protein>
    <submittedName>
        <fullName evidence="2">Nucleotidyl transferase</fullName>
    </submittedName>
</protein>
<feature type="domain" description="Nucleotidyl transferase" evidence="1">
    <location>
        <begin position="8"/>
        <end position="183"/>
    </location>
</feature>
<keyword evidence="3" id="KW-1185">Reference proteome</keyword>